<name>A0ACC2W0U1_9TREE</name>
<evidence type="ECO:0000313" key="1">
    <source>
        <dbReference type="EMBL" id="KAJ9105003.1"/>
    </source>
</evidence>
<comment type="caution">
    <text evidence="1">The sequence shown here is derived from an EMBL/GenBank/DDBJ whole genome shotgun (WGS) entry which is preliminary data.</text>
</comment>
<keyword evidence="2" id="KW-1185">Reference proteome</keyword>
<dbReference type="Proteomes" id="UP001230649">
    <property type="component" value="Unassembled WGS sequence"/>
</dbReference>
<organism evidence="1 2">
    <name type="scientific">Naganishia adeliensis</name>
    <dbReference type="NCBI Taxonomy" id="92952"/>
    <lineage>
        <taxon>Eukaryota</taxon>
        <taxon>Fungi</taxon>
        <taxon>Dikarya</taxon>
        <taxon>Basidiomycota</taxon>
        <taxon>Agaricomycotina</taxon>
        <taxon>Tremellomycetes</taxon>
        <taxon>Filobasidiales</taxon>
        <taxon>Filobasidiaceae</taxon>
        <taxon>Naganishia</taxon>
    </lineage>
</organism>
<evidence type="ECO:0000313" key="2">
    <source>
        <dbReference type="Proteomes" id="UP001230649"/>
    </source>
</evidence>
<reference evidence="1" key="1">
    <citation type="submission" date="2023-04" db="EMBL/GenBank/DDBJ databases">
        <title>Draft Genome sequencing of Naganishia species isolated from polar environments using Oxford Nanopore Technology.</title>
        <authorList>
            <person name="Leo P."/>
            <person name="Venkateswaran K."/>
        </authorList>
    </citation>
    <scope>NUCLEOTIDE SEQUENCE</scope>
    <source>
        <strain evidence="1">MNA-CCFEE 5262</strain>
    </source>
</reference>
<protein>
    <submittedName>
        <fullName evidence="1">Uncharacterized protein</fullName>
    </submittedName>
</protein>
<gene>
    <name evidence="1" type="ORF">QFC20_004444</name>
</gene>
<proteinExistence type="predicted"/>
<sequence>MNNLTSRSTDSLLLTPPRGRSRARPVHLVRQALGIPHFGIAPGAVAPLAKKSAYAKNELAVGKVDERGVDVVPLPILSRPPLEIDTPGFGESLDESDETSNAPSLLPSSASQSPRVLYTRSRLPHISEQETALWRALHYFKPLRNDYASAFRLLSDSIVVPHPAPATHASSTTCPGFSSRAETYIPLIHRIFN</sequence>
<accession>A0ACC2W0U1</accession>
<dbReference type="EMBL" id="JASBWS010000051">
    <property type="protein sequence ID" value="KAJ9105003.1"/>
    <property type="molecule type" value="Genomic_DNA"/>
</dbReference>